<gene>
    <name evidence="3" type="ORF">F2Q69_00009818</name>
</gene>
<feature type="compositionally biased region" description="Polar residues" evidence="2">
    <location>
        <begin position="50"/>
        <end position="63"/>
    </location>
</feature>
<reference evidence="3" key="1">
    <citation type="submission" date="2019-12" db="EMBL/GenBank/DDBJ databases">
        <title>Genome sequencing and annotation of Brassica cretica.</title>
        <authorList>
            <person name="Studholme D.J."/>
            <person name="Sarris P."/>
        </authorList>
    </citation>
    <scope>NUCLEOTIDE SEQUENCE</scope>
    <source>
        <strain evidence="3">PFS-109/04</strain>
        <tissue evidence="3">Leaf</tissue>
    </source>
</reference>
<feature type="region of interest" description="Disordered" evidence="2">
    <location>
        <begin position="122"/>
        <end position="146"/>
    </location>
</feature>
<evidence type="ECO:0000313" key="4">
    <source>
        <dbReference type="Proteomes" id="UP000712600"/>
    </source>
</evidence>
<dbReference type="AlphaFoldDB" id="A0A8S9P3T5"/>
<evidence type="ECO:0000256" key="1">
    <source>
        <dbReference type="SAM" id="Coils"/>
    </source>
</evidence>
<evidence type="ECO:0000256" key="2">
    <source>
        <dbReference type="SAM" id="MobiDB-lite"/>
    </source>
</evidence>
<feature type="region of interest" description="Disordered" evidence="2">
    <location>
        <begin position="50"/>
        <end position="84"/>
    </location>
</feature>
<comment type="caution">
    <text evidence="3">The sequence shown here is derived from an EMBL/GenBank/DDBJ whole genome shotgun (WGS) entry which is preliminary data.</text>
</comment>
<feature type="compositionally biased region" description="Polar residues" evidence="2">
    <location>
        <begin position="136"/>
        <end position="146"/>
    </location>
</feature>
<protein>
    <submittedName>
        <fullName evidence="3">Uncharacterized protein</fullName>
    </submittedName>
</protein>
<keyword evidence="1" id="KW-0175">Coiled coil</keyword>
<organism evidence="3 4">
    <name type="scientific">Brassica cretica</name>
    <name type="common">Mustard</name>
    <dbReference type="NCBI Taxonomy" id="69181"/>
    <lineage>
        <taxon>Eukaryota</taxon>
        <taxon>Viridiplantae</taxon>
        <taxon>Streptophyta</taxon>
        <taxon>Embryophyta</taxon>
        <taxon>Tracheophyta</taxon>
        <taxon>Spermatophyta</taxon>
        <taxon>Magnoliopsida</taxon>
        <taxon>eudicotyledons</taxon>
        <taxon>Gunneridae</taxon>
        <taxon>Pentapetalae</taxon>
        <taxon>rosids</taxon>
        <taxon>malvids</taxon>
        <taxon>Brassicales</taxon>
        <taxon>Brassicaceae</taxon>
        <taxon>Brassiceae</taxon>
        <taxon>Brassica</taxon>
    </lineage>
</organism>
<dbReference type="Proteomes" id="UP000712600">
    <property type="component" value="Unassembled WGS sequence"/>
</dbReference>
<feature type="coiled-coil region" evidence="1">
    <location>
        <begin position="15"/>
        <end position="49"/>
    </location>
</feature>
<name>A0A8S9P3T5_BRACR</name>
<dbReference type="EMBL" id="QGKX02001521">
    <property type="protein sequence ID" value="KAF3509800.1"/>
    <property type="molecule type" value="Genomic_DNA"/>
</dbReference>
<accession>A0A8S9P3T5</accession>
<evidence type="ECO:0000313" key="3">
    <source>
        <dbReference type="EMBL" id="KAF3509800.1"/>
    </source>
</evidence>
<proteinExistence type="predicted"/>
<sequence length="227" mass="25554">MTEVRGMLSSLIDEIRNQRIANQTIANRLEQAERELAEHRAANVRERNQTPLNPLRGTSNPQNAGLFGTPEIPSARSERYTGENSQRPLLLGMTHRSLSYSGLDEIDTGLQCPRRTLIQFQNGATERQGEPRTRTPPLNHSIPENQTPSAARTLHQAGFDNLTERARRHDLHAPVNIELQREGLGIPSETNFEHIGSPIVKLRQSTKNKDPDQVLGCGQLRQRARRN</sequence>